<protein>
    <submittedName>
        <fullName evidence="2">Uncharacterized protein</fullName>
    </submittedName>
</protein>
<accession>A0ABV6DJS2</accession>
<reference evidence="2 3" key="1">
    <citation type="submission" date="2024-09" db="EMBL/GenBank/DDBJ databases">
        <authorList>
            <person name="Sun Q."/>
            <person name="Mori K."/>
        </authorList>
    </citation>
    <scope>NUCLEOTIDE SEQUENCE [LARGE SCALE GENOMIC DNA]</scope>
    <source>
        <strain evidence="2 3">CCM 7759</strain>
    </source>
</reference>
<gene>
    <name evidence="2" type="ORF">ACFFK0_10450</name>
</gene>
<comment type="caution">
    <text evidence="2">The sequence shown here is derived from an EMBL/GenBank/DDBJ whole genome shotgun (WGS) entry which is preliminary data.</text>
</comment>
<keyword evidence="3" id="KW-1185">Reference proteome</keyword>
<proteinExistence type="predicted"/>
<evidence type="ECO:0000313" key="3">
    <source>
        <dbReference type="Proteomes" id="UP001589776"/>
    </source>
</evidence>
<evidence type="ECO:0000256" key="1">
    <source>
        <dbReference type="SAM" id="SignalP"/>
    </source>
</evidence>
<evidence type="ECO:0000313" key="2">
    <source>
        <dbReference type="EMBL" id="MFC0212881.1"/>
    </source>
</evidence>
<dbReference type="EMBL" id="JBHLWN010000039">
    <property type="protein sequence ID" value="MFC0212881.1"/>
    <property type="molecule type" value="Genomic_DNA"/>
</dbReference>
<dbReference type="RefSeq" id="WP_377470110.1">
    <property type="nucleotide sequence ID" value="NZ_JBHLWN010000039.1"/>
</dbReference>
<sequence length="150" mass="16237">MKLFRLVMVATLFAAFVTPFSASASSTALVSDQANGTFDLSPTSDSEVILDRVWIVKTNDHIEIHGSGVHRTGDPSNAYSIDINPNNLTYTTTIIPVPSDKPQNVLTPLGILAQYNAQVRVITEDPVFINVADSKFNLTWKDDGTLGGTL</sequence>
<keyword evidence="1" id="KW-0732">Signal</keyword>
<feature type="chain" id="PRO_5045415837" evidence="1">
    <location>
        <begin position="25"/>
        <end position="150"/>
    </location>
</feature>
<feature type="signal peptide" evidence="1">
    <location>
        <begin position="1"/>
        <end position="24"/>
    </location>
</feature>
<dbReference type="Proteomes" id="UP001589776">
    <property type="component" value="Unassembled WGS sequence"/>
</dbReference>
<name>A0ABV6DJS2_9BACL</name>
<organism evidence="2 3">
    <name type="scientific">Paenibacillus chartarius</name>
    <dbReference type="NCBI Taxonomy" id="747481"/>
    <lineage>
        <taxon>Bacteria</taxon>
        <taxon>Bacillati</taxon>
        <taxon>Bacillota</taxon>
        <taxon>Bacilli</taxon>
        <taxon>Bacillales</taxon>
        <taxon>Paenibacillaceae</taxon>
        <taxon>Paenibacillus</taxon>
    </lineage>
</organism>